<dbReference type="PANTHER" id="PTHR43829">
    <property type="entry name" value="AQUAPORIN OR AQUAGLYCEROPORIN RELATED"/>
    <property type="match status" value="1"/>
</dbReference>
<protein>
    <submittedName>
        <fullName evidence="9">G8745 protein</fullName>
    </submittedName>
</protein>
<evidence type="ECO:0000256" key="2">
    <source>
        <dbReference type="ARBA" id="ARBA00006175"/>
    </source>
</evidence>
<evidence type="ECO:0000256" key="4">
    <source>
        <dbReference type="ARBA" id="ARBA00022692"/>
    </source>
</evidence>
<evidence type="ECO:0000256" key="3">
    <source>
        <dbReference type="ARBA" id="ARBA00022448"/>
    </source>
</evidence>
<comment type="similarity">
    <text evidence="2">Belongs to the MIP/aquaporin (TC 1.A.8) family.</text>
</comment>
<organism evidence="9 10">
    <name type="scientific">Coccomyxa viridis</name>
    <dbReference type="NCBI Taxonomy" id="1274662"/>
    <lineage>
        <taxon>Eukaryota</taxon>
        <taxon>Viridiplantae</taxon>
        <taxon>Chlorophyta</taxon>
        <taxon>core chlorophytes</taxon>
        <taxon>Trebouxiophyceae</taxon>
        <taxon>Trebouxiophyceae incertae sedis</taxon>
        <taxon>Coccomyxaceae</taxon>
        <taxon>Coccomyxa</taxon>
    </lineage>
</organism>
<evidence type="ECO:0000256" key="6">
    <source>
        <dbReference type="ARBA" id="ARBA00023136"/>
    </source>
</evidence>
<evidence type="ECO:0000256" key="5">
    <source>
        <dbReference type="ARBA" id="ARBA00022989"/>
    </source>
</evidence>
<feature type="region of interest" description="Disordered" evidence="7">
    <location>
        <begin position="254"/>
        <end position="280"/>
    </location>
</feature>
<keyword evidence="10" id="KW-1185">Reference proteome</keyword>
<evidence type="ECO:0000313" key="10">
    <source>
        <dbReference type="Proteomes" id="UP001497392"/>
    </source>
</evidence>
<keyword evidence="4 8" id="KW-0812">Transmembrane</keyword>
<feature type="transmembrane region" description="Helical" evidence="8">
    <location>
        <begin position="353"/>
        <end position="375"/>
    </location>
</feature>
<evidence type="ECO:0000256" key="1">
    <source>
        <dbReference type="ARBA" id="ARBA00004141"/>
    </source>
</evidence>
<keyword evidence="3" id="KW-0813">Transport</keyword>
<feature type="transmembrane region" description="Helical" evidence="8">
    <location>
        <begin position="313"/>
        <end position="333"/>
    </location>
</feature>
<keyword evidence="6 8" id="KW-0472">Membrane</keyword>
<dbReference type="InterPro" id="IPR000425">
    <property type="entry name" value="MIP"/>
</dbReference>
<comment type="subcellular location">
    <subcellularLocation>
        <location evidence="1">Membrane</location>
        <topology evidence="1">Multi-pass membrane protein</topology>
    </subcellularLocation>
</comment>
<gene>
    <name evidence="9" type="primary">g8745</name>
    <name evidence="9" type="ORF">VP750_LOCUS7853</name>
</gene>
<feature type="transmembrane region" description="Helical" evidence="8">
    <location>
        <begin position="90"/>
        <end position="112"/>
    </location>
</feature>
<name>A0ABP1G3S5_9CHLO</name>
<accession>A0ABP1G3S5</accession>
<dbReference type="InterPro" id="IPR050363">
    <property type="entry name" value="MIP/Aquaporin"/>
</dbReference>
<dbReference type="InterPro" id="IPR023271">
    <property type="entry name" value="Aquaporin-like"/>
</dbReference>
<sequence length="433" mass="47131">MGYTGLYSLGARCGSEAIATGLMIFLGEGTLANELLNKTKGHNMGFGWVAFGFGYAFFVALICLSHISAHMNPAYCLGLWLIGDLDAADFFALSAAELGGAMIGAVLVWLFYLPHFKSLPEPPALSTDDVLLRSRDAVAQGILDVASYDTRPHASARKGFKDAFKDVRYYLAQPNHVHEHYHVSLVEHALGKESVRSPEGYLRRHSVQVCDMHARLKKLESDNNMDWDTQRSTLGRAASLGSFHRHQTNVFATQSTPPVHGQHQDLQKAQIQGGQPDQKPKTHLDALYEAAIVADQNAKLSVFSTRPGIRSPLFNWLVEFLATLTLVMGVLLIDARGVGFDPQLAQLWNSLKAFFVGLFVVVLILGLGGPTGIAMNPARDFGPRLVHWALPIPGKGSSEWDYSWIPVTGGFVGGLAGAALFKGINEISLHTLA</sequence>
<keyword evidence="5 8" id="KW-1133">Transmembrane helix</keyword>
<dbReference type="SUPFAM" id="SSF81338">
    <property type="entry name" value="Aquaporin-like"/>
    <property type="match status" value="2"/>
</dbReference>
<dbReference type="Proteomes" id="UP001497392">
    <property type="component" value="Unassembled WGS sequence"/>
</dbReference>
<feature type="transmembrane region" description="Helical" evidence="8">
    <location>
        <begin position="6"/>
        <end position="26"/>
    </location>
</feature>
<dbReference type="PANTHER" id="PTHR43829:SF9">
    <property type="entry name" value="AQUAPORIN-9"/>
    <property type="match status" value="1"/>
</dbReference>
<comment type="caution">
    <text evidence="9">The sequence shown here is derived from an EMBL/GenBank/DDBJ whole genome shotgun (WGS) entry which is preliminary data.</text>
</comment>
<dbReference type="Pfam" id="PF00230">
    <property type="entry name" value="MIP"/>
    <property type="match status" value="2"/>
</dbReference>
<reference evidence="9 10" key="1">
    <citation type="submission" date="2024-06" db="EMBL/GenBank/DDBJ databases">
        <authorList>
            <person name="Kraege A."/>
            <person name="Thomma B."/>
        </authorList>
    </citation>
    <scope>NUCLEOTIDE SEQUENCE [LARGE SCALE GENOMIC DNA]</scope>
</reference>
<dbReference type="EMBL" id="CAXHTA020000015">
    <property type="protein sequence ID" value="CAL5225947.1"/>
    <property type="molecule type" value="Genomic_DNA"/>
</dbReference>
<evidence type="ECO:0000256" key="8">
    <source>
        <dbReference type="SAM" id="Phobius"/>
    </source>
</evidence>
<dbReference type="Gene3D" id="1.20.1080.10">
    <property type="entry name" value="Glycerol uptake facilitator protein"/>
    <property type="match status" value="2"/>
</dbReference>
<proteinExistence type="inferred from homology"/>
<evidence type="ECO:0000256" key="7">
    <source>
        <dbReference type="SAM" id="MobiDB-lite"/>
    </source>
</evidence>
<feature type="transmembrane region" description="Helical" evidence="8">
    <location>
        <begin position="46"/>
        <end position="70"/>
    </location>
</feature>
<evidence type="ECO:0000313" key="9">
    <source>
        <dbReference type="EMBL" id="CAL5225947.1"/>
    </source>
</evidence>